<keyword evidence="3" id="KW-1185">Reference proteome</keyword>
<dbReference type="Pfam" id="PF12762">
    <property type="entry name" value="DDE_Tnp_IS1595"/>
    <property type="match status" value="1"/>
</dbReference>
<dbReference type="Proteomes" id="UP000182631">
    <property type="component" value="Unassembled WGS sequence"/>
</dbReference>
<feature type="non-terminal residue" evidence="2">
    <location>
        <position position="167"/>
    </location>
</feature>
<proteinExistence type="predicted"/>
<evidence type="ECO:0000313" key="2">
    <source>
        <dbReference type="EMBL" id="SAY39447.1"/>
    </source>
</evidence>
<name>A0A165B214_9SYNE</name>
<feature type="domain" description="ISXO2-like transposase" evidence="1">
    <location>
        <begin position="59"/>
        <end position="164"/>
    </location>
</feature>
<dbReference type="SMART" id="SM01126">
    <property type="entry name" value="DDE_Tnp_IS1595"/>
    <property type="match status" value="1"/>
</dbReference>
<reference evidence="3" key="1">
    <citation type="submission" date="2016-02" db="EMBL/GenBank/DDBJ databases">
        <authorList>
            <person name="liu f."/>
        </authorList>
    </citation>
    <scope>NUCLEOTIDE SEQUENCE [LARGE SCALE GENOMIC DNA]</scope>
</reference>
<evidence type="ECO:0000313" key="3">
    <source>
        <dbReference type="Proteomes" id="UP000182631"/>
    </source>
</evidence>
<evidence type="ECO:0000259" key="1">
    <source>
        <dbReference type="SMART" id="SM01126"/>
    </source>
</evidence>
<gene>
    <name evidence="2" type="ORF">FLM9_1598</name>
</gene>
<dbReference type="InterPro" id="IPR024445">
    <property type="entry name" value="Tnp_ISXO2-like"/>
</dbReference>
<dbReference type="EMBL" id="FITM01000171">
    <property type="protein sequence ID" value="SAY39447.1"/>
    <property type="molecule type" value="Genomic_DNA"/>
</dbReference>
<dbReference type="RefSeq" id="WP_180365343.1">
    <property type="nucleotide sequence ID" value="NZ_FITM01000171.1"/>
</dbReference>
<dbReference type="AlphaFoldDB" id="A0A165B214"/>
<organism evidence="2 3">
    <name type="scientific">Candidatus Synechococcus spongiarum</name>
    <dbReference type="NCBI Taxonomy" id="431041"/>
    <lineage>
        <taxon>Bacteria</taxon>
        <taxon>Bacillati</taxon>
        <taxon>Cyanobacteriota</taxon>
        <taxon>Cyanophyceae</taxon>
        <taxon>Synechococcales</taxon>
        <taxon>Synechococcaceae</taxon>
        <taxon>Synechococcus</taxon>
    </lineage>
</organism>
<sequence>MEYSKLGFQIWVIAIFLIATNLKGISSMKLHRDLGITQKSVCFLAHRIRESFDFSWLPGFDGPIEADETFVGGKRKNMFHDKRKEQTGRGPVGKVIVAGVKDRKTGQVSARVVKGTDAATLKGFVRYHAEPGTTVYTDEALDYQGMTDMDYQTVNHGVGEYVDDMGS</sequence>
<accession>A0A165B214</accession>
<protein>
    <recommendedName>
        <fullName evidence="1">ISXO2-like transposase domain-containing protein</fullName>
    </recommendedName>
</protein>
<dbReference type="NCBIfam" id="NF033547">
    <property type="entry name" value="transpos_IS1595"/>
    <property type="match status" value="1"/>
</dbReference>